<dbReference type="Proteomes" id="UP000029389">
    <property type="component" value="Unassembled WGS sequence"/>
</dbReference>
<evidence type="ECO:0000313" key="2">
    <source>
        <dbReference type="EMBL" id="RFT64925.1"/>
    </source>
</evidence>
<gene>
    <name evidence="2" type="ORF">D0U04_20885</name>
    <name evidence="1" type="ORF">DJ93_3447</name>
</gene>
<evidence type="ECO:0000313" key="3">
    <source>
        <dbReference type="Proteomes" id="UP000029389"/>
    </source>
</evidence>
<evidence type="ECO:0000313" key="4">
    <source>
        <dbReference type="Proteomes" id="UP000264294"/>
    </source>
</evidence>
<comment type="caution">
    <text evidence="1">The sequence shown here is derived from an EMBL/GenBank/DDBJ whole genome shotgun (WGS) entry which is preliminary data.</text>
</comment>
<dbReference type="AlphaFoldDB" id="A0A090YSZ7"/>
<accession>A0A090YSZ7</accession>
<dbReference type="GO" id="GO:0003677">
    <property type="term" value="F:DNA binding"/>
    <property type="evidence" value="ECO:0007669"/>
    <property type="project" value="InterPro"/>
</dbReference>
<dbReference type="PATRIC" id="fig|1405.8.peg.3539"/>
<dbReference type="InterPro" id="IPR015278">
    <property type="entry name" value="BglII-like"/>
</dbReference>
<dbReference type="Proteomes" id="UP000264294">
    <property type="component" value="Unassembled WGS sequence"/>
</dbReference>
<dbReference type="EMBL" id="JMQC01000008">
    <property type="protein sequence ID" value="KFN01984.1"/>
    <property type="molecule type" value="Genomic_DNA"/>
</dbReference>
<dbReference type="InterPro" id="IPR011335">
    <property type="entry name" value="Restrct_endonuc-II-like"/>
</dbReference>
<dbReference type="GO" id="GO:0009307">
    <property type="term" value="P:DNA restriction-modification system"/>
    <property type="evidence" value="ECO:0007669"/>
    <property type="project" value="InterPro"/>
</dbReference>
<dbReference type="EMBL" id="QVOD01000031">
    <property type="protein sequence ID" value="RFT64925.1"/>
    <property type="molecule type" value="Genomic_DNA"/>
</dbReference>
<keyword evidence="1" id="KW-0540">Nuclease</keyword>
<keyword evidence="4" id="KW-1185">Reference proteome</keyword>
<proteinExistence type="predicted"/>
<keyword evidence="1" id="KW-0378">Hydrolase</keyword>
<keyword evidence="1" id="KW-0255">Endonuclease</keyword>
<sequence length="225" mass="25667">MKVETYSYRYAEEILQHPRFESVYNELIKVCLDCPVPIYKGKSESQPKLEVIQQIMNTYFLLRFEQLDWEKEPLATPDTSEDALRSDFRKCYVDPETGEIILKIQIEVEFGNVASSYRNYFKFQLSFSYDLADICVLIVPSSELCKRIDSGVSNYEKTIREIPSAKLSVTVPTLVIGLFDDGSTAWNVKDITEDLKILKGATKGAYAKHCEIVEGYINGLTNVKG</sequence>
<reference evidence="1 3" key="1">
    <citation type="submission" date="2014-04" db="EMBL/GenBank/DDBJ databases">
        <authorList>
            <person name="Bishop-Lilly K.A."/>
            <person name="Broomall S.M."/>
            <person name="Chain P.S."/>
            <person name="Chertkov O."/>
            <person name="Coyne S.R."/>
            <person name="Daligault H.E."/>
            <person name="Davenport K.W."/>
            <person name="Erkkila T."/>
            <person name="Frey K.G."/>
            <person name="Gibbons H.S."/>
            <person name="Gu W."/>
            <person name="Jaissle J."/>
            <person name="Johnson S.L."/>
            <person name="Koroleva G.I."/>
            <person name="Ladner J.T."/>
            <person name="Lo C.-C."/>
            <person name="Minogue T.D."/>
            <person name="Munk C."/>
            <person name="Palacios G.F."/>
            <person name="Redden C.L."/>
            <person name="Rosenzweig C.N."/>
            <person name="Scholz M.B."/>
            <person name="Teshima H."/>
            <person name="Xu Y."/>
        </authorList>
    </citation>
    <scope>NUCLEOTIDE SEQUENCE [LARGE SCALE GENOMIC DNA]</scope>
    <source>
        <strain evidence="1 3">BHP</strain>
    </source>
</reference>
<dbReference type="SUPFAM" id="SSF52980">
    <property type="entry name" value="Restriction endonuclease-like"/>
    <property type="match status" value="1"/>
</dbReference>
<protein>
    <submittedName>
        <fullName evidence="1">Restriction endonuclease BglII family protein</fullName>
    </submittedName>
</protein>
<dbReference type="Pfam" id="PF09195">
    <property type="entry name" value="Endonuc-BglII"/>
    <property type="match status" value="1"/>
</dbReference>
<reference evidence="2 4" key="2">
    <citation type="submission" date="2018-08" db="EMBL/GenBank/DDBJ databases">
        <title>Bacillus clarus sp. nov. strain PS00077A.</title>
        <authorList>
            <person name="Mendez Acevedo M."/>
            <person name="Carroll L."/>
            <person name="Mukherjee M."/>
            <person name="Wiedmann M."/>
            <person name="Kovac J."/>
        </authorList>
    </citation>
    <scope>NUCLEOTIDE SEQUENCE [LARGE SCALE GENOMIC DNA]</scope>
    <source>
        <strain evidence="2 4">PS00077A</strain>
    </source>
</reference>
<dbReference type="GO" id="GO:0000287">
    <property type="term" value="F:magnesium ion binding"/>
    <property type="evidence" value="ECO:0007669"/>
    <property type="project" value="InterPro"/>
</dbReference>
<dbReference type="RefSeq" id="WP_042982229.1">
    <property type="nucleotide sequence ID" value="NZ_JMQC01000008.1"/>
</dbReference>
<dbReference type="Gene3D" id="3.40.91.20">
    <property type="match status" value="1"/>
</dbReference>
<dbReference type="GO" id="GO:0009036">
    <property type="term" value="F:type II site-specific deoxyribonuclease activity"/>
    <property type="evidence" value="ECO:0007669"/>
    <property type="project" value="InterPro"/>
</dbReference>
<dbReference type="InterPro" id="IPR011338">
    <property type="entry name" value="BamHI/BglII/BstY"/>
</dbReference>
<organism evidence="1 3">
    <name type="scientific">Bacillus clarus</name>
    <dbReference type="NCBI Taxonomy" id="2338372"/>
    <lineage>
        <taxon>Bacteria</taxon>
        <taxon>Bacillati</taxon>
        <taxon>Bacillota</taxon>
        <taxon>Bacilli</taxon>
        <taxon>Bacillales</taxon>
        <taxon>Bacillaceae</taxon>
        <taxon>Bacillus</taxon>
        <taxon>Bacillus cereus group</taxon>
    </lineage>
</organism>
<evidence type="ECO:0000313" key="1">
    <source>
        <dbReference type="EMBL" id="KFN01984.1"/>
    </source>
</evidence>
<name>A0A090YSZ7_9BACI</name>